<dbReference type="SUPFAM" id="SSF49785">
    <property type="entry name" value="Galactose-binding domain-like"/>
    <property type="match status" value="1"/>
</dbReference>
<dbReference type="Proteomes" id="UP000488521">
    <property type="component" value="Unassembled WGS sequence"/>
</dbReference>
<name>A0A174T7J7_BACT4</name>
<evidence type="ECO:0000313" key="10">
    <source>
        <dbReference type="Proteomes" id="UP000095576"/>
    </source>
</evidence>
<dbReference type="InterPro" id="IPR000421">
    <property type="entry name" value="FA58C"/>
</dbReference>
<dbReference type="Gene3D" id="2.60.40.1080">
    <property type="match status" value="2"/>
</dbReference>
<dbReference type="EMBL" id="CZAP01000020">
    <property type="protein sequence ID" value="CUQ04067.1"/>
    <property type="molecule type" value="Genomic_DNA"/>
</dbReference>
<evidence type="ECO:0000313" key="13">
    <source>
        <dbReference type="Proteomes" id="UP000460317"/>
    </source>
</evidence>
<feature type="domain" description="F5/8 type C" evidence="1">
    <location>
        <begin position="324"/>
        <end position="475"/>
    </location>
</feature>
<reference evidence="8" key="5">
    <citation type="submission" date="2021-06" db="EMBL/GenBank/DDBJ databases">
        <title>Interrogation of the integrated mobile genetic elements in gut-associated Bacteroides with a consensus prediction approach.</title>
        <authorList>
            <person name="Campbell D.E."/>
            <person name="Leigh J.R."/>
            <person name="Kim T."/>
            <person name="England W."/>
            <person name="Whitaker R.J."/>
            <person name="Degnan P.H."/>
        </authorList>
    </citation>
    <scope>NUCLEOTIDE SEQUENCE</scope>
    <source>
        <strain evidence="9">VPI-3443</strain>
        <strain evidence="8">VPI-BTDOT2</strain>
    </source>
</reference>
<evidence type="ECO:0000313" key="14">
    <source>
        <dbReference type="Proteomes" id="UP000488521"/>
    </source>
</evidence>
<dbReference type="InterPro" id="IPR010895">
    <property type="entry name" value="CHRD"/>
</dbReference>
<dbReference type="Proteomes" id="UP000283616">
    <property type="component" value="Unassembled WGS sequence"/>
</dbReference>
<reference evidence="12 13" key="3">
    <citation type="journal article" date="2019" name="Nat. Med.">
        <title>A library of human gut bacterial isolates paired with longitudinal multiomics data enables mechanistic microbiome research.</title>
        <authorList>
            <person name="Poyet M."/>
            <person name="Groussin M."/>
            <person name="Gibbons S.M."/>
            <person name="Avila-Pacheco J."/>
            <person name="Jiang X."/>
            <person name="Kearney S.M."/>
            <person name="Perrotta A.R."/>
            <person name="Berdy B."/>
            <person name="Zhao S."/>
            <person name="Lieberman T.D."/>
            <person name="Swanson P.K."/>
            <person name="Smith M."/>
            <person name="Roesemann S."/>
            <person name="Alexander J.E."/>
            <person name="Rich S.A."/>
            <person name="Livny J."/>
            <person name="Vlamakis H."/>
            <person name="Clish C."/>
            <person name="Bullock K."/>
            <person name="Deik A."/>
            <person name="Scott J."/>
            <person name="Pierce K.A."/>
            <person name="Xavier R.J."/>
            <person name="Alm E.J."/>
        </authorList>
    </citation>
    <scope>NUCLEOTIDE SEQUENCE [LARGE SCALE GENOMIC DNA]</scope>
    <source>
        <strain evidence="6 14">BIOML-A156</strain>
        <strain evidence="5 12">BIOML-A160</strain>
        <strain evidence="4 13">BIOML-A165</strain>
    </source>
</reference>
<dbReference type="AlphaFoldDB" id="A0A174T7J7"/>
<evidence type="ECO:0000313" key="6">
    <source>
        <dbReference type="EMBL" id="KAB4469814.1"/>
    </source>
</evidence>
<dbReference type="InterPro" id="IPR008964">
    <property type="entry name" value="Invasin/intimin_cell_adhesion"/>
</dbReference>
<dbReference type="Proteomes" id="UP000095576">
    <property type="component" value="Unassembled WGS sequence"/>
</dbReference>
<evidence type="ECO:0000313" key="8">
    <source>
        <dbReference type="EMBL" id="UYU73853.1"/>
    </source>
</evidence>
<evidence type="ECO:0000313" key="7">
    <source>
        <dbReference type="EMBL" id="RHL53830.1"/>
    </source>
</evidence>
<dbReference type="Proteomes" id="UP001162960">
    <property type="component" value="Chromosome"/>
</dbReference>
<dbReference type="RefSeq" id="WP_016268767.1">
    <property type="nucleotide sequence ID" value="NZ_AP022660.1"/>
</dbReference>
<dbReference type="EMBL" id="AP022660">
    <property type="protein sequence ID" value="BCA51635.1"/>
    <property type="molecule type" value="Genomic_DNA"/>
</dbReference>
<evidence type="ECO:0000313" key="5">
    <source>
        <dbReference type="EMBL" id="KAB4455110.1"/>
    </source>
</evidence>
<dbReference type="InterPro" id="IPR003343">
    <property type="entry name" value="Big_2"/>
</dbReference>
<evidence type="ECO:0000313" key="2">
    <source>
        <dbReference type="EMBL" id="BCA51635.1"/>
    </source>
</evidence>
<dbReference type="EMBL" id="WCRW01000009">
    <property type="protein sequence ID" value="KAB4455110.1"/>
    <property type="molecule type" value="Genomic_DNA"/>
</dbReference>
<dbReference type="PROSITE" id="PS50022">
    <property type="entry name" value="FA58C_3"/>
    <property type="match status" value="1"/>
</dbReference>
<reference evidence="2 15" key="4">
    <citation type="submission" date="2020-02" db="EMBL/GenBank/DDBJ databases">
        <title>Whole-genome sequencing and comparative analysis of the genomes of Bacteroides thetaiotaomicron and Escherichia coli isolated from a healthy resident in Vietnam.</title>
        <authorList>
            <person name="Mohsin M."/>
            <person name="Tanaka K."/>
            <person name="Kawahara R."/>
            <person name="Kondo S."/>
            <person name="Noguchi H."/>
            <person name="Motooka D."/>
            <person name="Nakamura S."/>
            <person name="Khong D.T."/>
            <person name="Nguyen T.N."/>
            <person name="Tran H.T."/>
            <person name="Yamamoto Y."/>
        </authorList>
    </citation>
    <scope>NUCLEOTIDE SEQUENCE [LARGE SCALE GENOMIC DNA]</scope>
    <source>
        <strain evidence="2 15">F9-2</strain>
    </source>
</reference>
<evidence type="ECO:0000313" key="3">
    <source>
        <dbReference type="EMBL" id="CUQ04067.1"/>
    </source>
</evidence>
<proteinExistence type="predicted"/>
<dbReference type="Pfam" id="PF07452">
    <property type="entry name" value="CHRD"/>
    <property type="match status" value="1"/>
</dbReference>
<dbReference type="Pfam" id="PF00754">
    <property type="entry name" value="F5_F8_type_C"/>
    <property type="match status" value="1"/>
</dbReference>
<dbReference type="EMBL" id="WCRS01000021">
    <property type="protein sequence ID" value="KAB4469814.1"/>
    <property type="molecule type" value="Genomic_DNA"/>
</dbReference>
<dbReference type="EMBL" id="CP083681">
    <property type="protein sequence ID" value="UYU73853.1"/>
    <property type="molecule type" value="Genomic_DNA"/>
</dbReference>
<evidence type="ECO:0000313" key="9">
    <source>
        <dbReference type="EMBL" id="UYU92368.1"/>
    </source>
</evidence>
<reference evidence="3 10" key="1">
    <citation type="submission" date="2015-09" db="EMBL/GenBank/DDBJ databases">
        <authorList>
            <consortium name="Pathogen Informatics"/>
        </authorList>
    </citation>
    <scope>NUCLEOTIDE SEQUENCE [LARGE SCALE GENOMIC DNA]</scope>
    <source>
        <strain evidence="3 10">2789STDY5834899</strain>
    </source>
</reference>
<dbReference type="InterPro" id="IPR008979">
    <property type="entry name" value="Galactose-bd-like_sf"/>
</dbReference>
<dbReference type="SUPFAM" id="SSF49373">
    <property type="entry name" value="Invasin/intimin cell-adhesion fragments"/>
    <property type="match status" value="2"/>
</dbReference>
<dbReference type="Proteomes" id="UP001156216">
    <property type="component" value="Chromosome"/>
</dbReference>
<dbReference type="EMBL" id="WCSB01000025">
    <property type="protein sequence ID" value="KAB4448928.1"/>
    <property type="molecule type" value="Genomic_DNA"/>
</dbReference>
<dbReference type="Gene3D" id="2.60.120.260">
    <property type="entry name" value="Galactose-binding domain-like"/>
    <property type="match status" value="1"/>
</dbReference>
<dbReference type="EMBL" id="QROV01000033">
    <property type="protein sequence ID" value="RHL53830.1"/>
    <property type="molecule type" value="Genomic_DNA"/>
</dbReference>
<organism evidence="3 10">
    <name type="scientific">Bacteroides thetaiotaomicron</name>
    <dbReference type="NCBI Taxonomy" id="818"/>
    <lineage>
        <taxon>Bacteria</taxon>
        <taxon>Pseudomonadati</taxon>
        <taxon>Bacteroidota</taxon>
        <taxon>Bacteroidia</taxon>
        <taxon>Bacteroidales</taxon>
        <taxon>Bacteroidaceae</taxon>
        <taxon>Bacteroides</taxon>
    </lineage>
</organism>
<dbReference type="SMART" id="SM00635">
    <property type="entry name" value="BID_2"/>
    <property type="match status" value="2"/>
</dbReference>
<evidence type="ECO:0000313" key="12">
    <source>
        <dbReference type="Proteomes" id="UP000436825"/>
    </source>
</evidence>
<protein>
    <submittedName>
        <fullName evidence="3">Bacterial surface proteins containing Ig-like domains</fullName>
    </submittedName>
    <submittedName>
        <fullName evidence="4">CHRD domain-containing protein</fullName>
    </submittedName>
    <submittedName>
        <fullName evidence="8">Ig-like domain-containing protein</fullName>
    </submittedName>
</protein>
<evidence type="ECO:0000259" key="1">
    <source>
        <dbReference type="PROSITE" id="PS50022"/>
    </source>
</evidence>
<dbReference type="Pfam" id="PF02368">
    <property type="entry name" value="Big_2"/>
    <property type="match status" value="2"/>
</dbReference>
<evidence type="ECO:0000313" key="15">
    <source>
        <dbReference type="Proteomes" id="UP000500882"/>
    </source>
</evidence>
<reference evidence="7 11" key="2">
    <citation type="submission" date="2018-08" db="EMBL/GenBank/DDBJ databases">
        <title>A genome reference for cultivated species of the human gut microbiota.</title>
        <authorList>
            <person name="Zou Y."/>
            <person name="Xue W."/>
            <person name="Luo G."/>
        </authorList>
    </citation>
    <scope>NUCLEOTIDE SEQUENCE [LARGE SCALE GENOMIC DNA]</scope>
    <source>
        <strain evidence="7 11">AF37-12</strain>
    </source>
</reference>
<sequence>MKSINYILIVALMLLFHGCVQGEGMVSGEGETYKIKADLQTKGEVEGFYDKGTGTLTLLVSWTDLFVKGEDEIVGVKIYKGAQHNGAIRFLKYLNNNPTNEAGISFVISSYQGLSAAEEQALLAGELYLAISTEKHPDGIVSGQITTSVYEQLNSHKIKKIKLQDDATEFRVKMGTTAKLPLLVIPYYAANPAVKYESLNTDVFTVDSEGMISGLKPGVGKVKVTSTDGTNIVATFDIKITSPETVSDIIFADSDNLFIIKGEEPLQLVWSVLPETAVNKSVKFISSDESIATVDAEGRVTALSSGTVTITAMAADGAGTSSTCVVKVYGTFRMLDRAKWTATATSWQVNNEPWKAIDGDGTSSSLWHNIWNNGTGNGNLPQALVIDMGDEERVSQLELDRRNDNNTADVHTVEIYVGMDADTAPLVGTIVFGDSSNKEITGRVSFEPMQARYLKLVFTKSNRGKSVSAAEVRAYLLE</sequence>
<gene>
    <name evidence="2" type="ORF">BatF92_35770</name>
    <name evidence="7" type="ORF">DW011_21870</name>
    <name evidence="3" type="ORF">ERS852511_04100</name>
    <name evidence="6" type="ORF">GAN59_21270</name>
    <name evidence="5" type="ORF">GAN75_14965</name>
    <name evidence="4" type="ORF">GAN93_20900</name>
    <name evidence="8" type="ORF">KQP59_12370</name>
    <name evidence="9" type="ORF">KQP74_06990</name>
</gene>
<dbReference type="Proteomes" id="UP000500882">
    <property type="component" value="Chromosome"/>
</dbReference>
<evidence type="ECO:0000313" key="11">
    <source>
        <dbReference type="Proteomes" id="UP000283616"/>
    </source>
</evidence>
<dbReference type="Proteomes" id="UP000436825">
    <property type="component" value="Unassembled WGS sequence"/>
</dbReference>
<evidence type="ECO:0000313" key="4">
    <source>
        <dbReference type="EMBL" id="KAB4448928.1"/>
    </source>
</evidence>
<dbReference type="EMBL" id="CP083685">
    <property type="protein sequence ID" value="UYU92368.1"/>
    <property type="molecule type" value="Genomic_DNA"/>
</dbReference>
<accession>A0A174T7J7</accession>
<dbReference type="Proteomes" id="UP000460317">
    <property type="component" value="Unassembled WGS sequence"/>
</dbReference>